<keyword evidence="6" id="KW-0472">Membrane</keyword>
<evidence type="ECO:0000256" key="6">
    <source>
        <dbReference type="SAM" id="Phobius"/>
    </source>
</evidence>
<keyword evidence="6" id="KW-1133">Transmembrane helix</keyword>
<evidence type="ECO:0000313" key="9">
    <source>
        <dbReference type="Proteomes" id="UP000035027"/>
    </source>
</evidence>
<dbReference type="Gene3D" id="3.10.20.890">
    <property type="match status" value="3"/>
</dbReference>
<dbReference type="InterPro" id="IPR019931">
    <property type="entry name" value="LPXTG_anchor"/>
</dbReference>
<reference evidence="8 9" key="1">
    <citation type="submission" date="2015-05" db="EMBL/GenBank/DDBJ databases">
        <title>Complete genome sequence of Lactobacillus salivarius Ren, a probiotic strain with antitumor activity.</title>
        <authorList>
            <person name="Sun E."/>
            <person name="Zhao L."/>
            <person name="Liu S."/>
            <person name="Zhang M."/>
            <person name="Guo H."/>
            <person name="Ren F."/>
        </authorList>
    </citation>
    <scope>NUCLEOTIDE SEQUENCE [LARGE SCALE GENOMIC DNA]</scope>
    <source>
        <strain evidence="8 9">Ren</strain>
    </source>
</reference>
<gene>
    <name evidence="8" type="ORF">LsR_01254</name>
</gene>
<keyword evidence="1" id="KW-0134">Cell wall</keyword>
<feature type="region of interest" description="Disordered" evidence="5">
    <location>
        <begin position="685"/>
        <end position="805"/>
    </location>
</feature>
<proteinExistence type="predicted"/>
<keyword evidence="3" id="KW-0732">Signal</keyword>
<dbReference type="NCBIfam" id="NF033647">
    <property type="entry name" value="adhesin_LEA"/>
    <property type="match status" value="1"/>
</dbReference>
<dbReference type="InterPro" id="IPR044024">
    <property type="entry name" value="aRib"/>
</dbReference>
<feature type="compositionally biased region" description="Polar residues" evidence="5">
    <location>
        <begin position="733"/>
        <end position="761"/>
    </location>
</feature>
<organism evidence="8 9">
    <name type="scientific">Ligilactobacillus salivarius str. Ren</name>
    <dbReference type="NCBI Taxonomy" id="1194971"/>
    <lineage>
        <taxon>Bacteria</taxon>
        <taxon>Bacillati</taxon>
        <taxon>Bacillota</taxon>
        <taxon>Bacilli</taxon>
        <taxon>Lactobacillales</taxon>
        <taxon>Lactobacillaceae</taxon>
        <taxon>Ligilactobacillus</taxon>
    </lineage>
</organism>
<feature type="compositionally biased region" description="Basic and acidic residues" evidence="5">
    <location>
        <begin position="696"/>
        <end position="706"/>
    </location>
</feature>
<name>A0A0F7PZI0_9LACO</name>
<dbReference type="Pfam" id="PF00746">
    <property type="entry name" value="Gram_pos_anchor"/>
    <property type="match status" value="1"/>
</dbReference>
<dbReference type="AlphaFoldDB" id="A0A0F7PZI0"/>
<dbReference type="Proteomes" id="UP000035027">
    <property type="component" value="Chromosome"/>
</dbReference>
<dbReference type="PATRIC" id="fig|1194971.3.peg.1257"/>
<accession>A0A0F7PZI0</accession>
<evidence type="ECO:0000313" key="8">
    <source>
        <dbReference type="EMBL" id="AKI04799.1"/>
    </source>
</evidence>
<feature type="domain" description="Gram-positive cocci surface proteins LPxTG" evidence="7">
    <location>
        <begin position="892"/>
        <end position="927"/>
    </location>
</feature>
<dbReference type="NCBIfam" id="TIGR01167">
    <property type="entry name" value="LPXTG_anchor"/>
    <property type="match status" value="1"/>
</dbReference>
<protein>
    <submittedName>
        <fullName evidence="8">LPXTG-motif cell wall anchor domain protein</fullName>
    </submittedName>
</protein>
<feature type="transmembrane region" description="Helical" evidence="6">
    <location>
        <begin position="904"/>
        <end position="921"/>
    </location>
</feature>
<dbReference type="InterPro" id="IPR009063">
    <property type="entry name" value="Ig/albumin-bd_sf"/>
</dbReference>
<dbReference type="SUPFAM" id="SSF46997">
    <property type="entry name" value="Bacterial immunoglobulin/albumin-binding domains"/>
    <property type="match status" value="1"/>
</dbReference>
<feature type="compositionally biased region" description="Low complexity" evidence="5">
    <location>
        <begin position="869"/>
        <end position="878"/>
    </location>
</feature>
<dbReference type="PROSITE" id="PS50847">
    <property type="entry name" value="GRAM_POS_ANCHORING"/>
    <property type="match status" value="1"/>
</dbReference>
<evidence type="ECO:0000256" key="5">
    <source>
        <dbReference type="SAM" id="MobiDB-lite"/>
    </source>
</evidence>
<dbReference type="Pfam" id="PF18938">
    <property type="entry name" value="aRib"/>
    <property type="match status" value="3"/>
</dbReference>
<feature type="compositionally biased region" description="Basic and acidic residues" evidence="5">
    <location>
        <begin position="765"/>
        <end position="805"/>
    </location>
</feature>
<keyword evidence="4" id="KW-0572">Peptidoglycan-anchor</keyword>
<dbReference type="EMBL" id="CP011403">
    <property type="protein sequence ID" value="AKI04799.1"/>
    <property type="molecule type" value="Genomic_DNA"/>
</dbReference>
<feature type="compositionally biased region" description="Basic and acidic residues" evidence="5">
    <location>
        <begin position="723"/>
        <end position="732"/>
    </location>
</feature>
<feature type="compositionally biased region" description="Polar residues" evidence="5">
    <location>
        <begin position="1"/>
        <end position="67"/>
    </location>
</feature>
<evidence type="ECO:0000256" key="3">
    <source>
        <dbReference type="ARBA" id="ARBA00022729"/>
    </source>
</evidence>
<keyword evidence="2" id="KW-0964">Secreted</keyword>
<evidence type="ECO:0000256" key="1">
    <source>
        <dbReference type="ARBA" id="ARBA00022512"/>
    </source>
</evidence>
<sequence length="927" mass="100483">MSNTIATTISNDQTSETSNVVTLRNNQKNENSSNEAADSVQNVTSNTESNVSAENKAPSTENATLKSDTPEVSAPVESNANTSAAPAMRMATSTTTGYDRNAAGIVNRNNINTQPAKENQELANKTNLTSSDNYSSNIYKGKDENYYKIVTIYGNDYVYRAADIQANGTALFQKATTAEDTKNNINISKKDLGNGKTRWTVVFFPHKGLQNVGSNLSGLTSAKFGIALTSDYQIDGNVDMDVISDPNQTFLSHTFKPGSNRSTDITVQNPPAEVKFSFNPNTDVDPNTGLINSETMPAYNNKYLQGPYYFTTATNTGARNLWQTYFKDNDEYNNAYDGSPYLGGDHDFHFSTFKIANENVVDGAKYEDPIIYDTLGHRLNGVVISEGVFNSDNFNQAMEFKSQGDATNIFIDRAQYSSYVISFTTQHTDSYEIGLITSPKNQQFSGISANIYSYQNGYYSMFSSLYGEQRALNPAGALLNPKDIIPNWVPANTAMGQIHTEYLNNAQINVLRNKIQNNITDSDALNNIIKEGNPLNDAMKNLGNSIGQYDSDGKFTDHKVDTTKTSDRYQYADSDTKSTYDNTTNAVSNIIDKSNGTYADQATVEKLTDDENKAWSALNGVKPTDTDKITPNVPEKKVPVANTSNLTETEKDQVKKNVEDANKGNFPDGTVVTVGADGTATVTYPDKSTDTIKGSDLVRPENDADKTTPSVPYKKVPVADPSHLTDSEKDQVKTNVTDANKDNLPSGSQITVGNDGTTTVTYLDGSKDTIPGDKVVEGKSDADKNESKVPGDKVKVDDPNKLTDSEKEELSNNLEKLNPGTVVTIADDGTATVTYPDGSTNIISGSQLVTAKGNGNTTNSNVKVTPTNTNNKINKDNNSLGKNTANAKAGELPQTGETNDSQKLSVIGMALMGILGLFGLGKKRKKD</sequence>
<keyword evidence="6" id="KW-0812">Transmembrane</keyword>
<feature type="region of interest" description="Disordered" evidence="5">
    <location>
        <begin position="869"/>
        <end position="899"/>
    </location>
</feature>
<evidence type="ECO:0000256" key="2">
    <source>
        <dbReference type="ARBA" id="ARBA00022525"/>
    </source>
</evidence>
<evidence type="ECO:0000259" key="7">
    <source>
        <dbReference type="PROSITE" id="PS50847"/>
    </source>
</evidence>
<dbReference type="Gene3D" id="1.20.5.420">
    <property type="entry name" value="Immunoglobulin FC, subunit C"/>
    <property type="match status" value="1"/>
</dbReference>
<evidence type="ECO:0000256" key="4">
    <source>
        <dbReference type="ARBA" id="ARBA00023088"/>
    </source>
</evidence>
<feature type="region of interest" description="Disordered" evidence="5">
    <location>
        <begin position="1"/>
        <end position="86"/>
    </location>
</feature>